<dbReference type="EMBL" id="LR743508">
    <property type="protein sequence ID" value="CAA2109866.1"/>
    <property type="molecule type" value="Genomic_DNA"/>
</dbReference>
<feature type="region of interest" description="Disordered" evidence="1">
    <location>
        <begin position="1"/>
        <end position="25"/>
    </location>
</feature>
<dbReference type="PIRSF" id="PIRSF003180">
    <property type="entry name" value="DiGMPpdiest_YuxH"/>
    <property type="match status" value="1"/>
</dbReference>
<reference evidence="3" key="1">
    <citation type="submission" date="2019-12" db="EMBL/GenBank/DDBJ databases">
        <authorList>
            <person name="Cremers G."/>
        </authorList>
    </citation>
    <scope>NUCLEOTIDE SEQUENCE</scope>
    <source>
        <strain evidence="3">Vvax</strain>
    </source>
</reference>
<dbReference type="AlphaFoldDB" id="A0A679JEG9"/>
<evidence type="ECO:0000313" key="3">
    <source>
        <dbReference type="EMBL" id="CAA2109866.1"/>
    </source>
</evidence>
<dbReference type="PROSITE" id="PS51833">
    <property type="entry name" value="HDOD"/>
    <property type="match status" value="1"/>
</dbReference>
<dbReference type="PANTHER" id="PTHR33525">
    <property type="match status" value="1"/>
</dbReference>
<dbReference type="InterPro" id="IPR052340">
    <property type="entry name" value="RNase_Y/CdgJ"/>
</dbReference>
<name>A0A679JEG9_VARPD</name>
<accession>A0A679JEG9</accession>
<dbReference type="Pfam" id="PF08668">
    <property type="entry name" value="HDOD"/>
    <property type="match status" value="1"/>
</dbReference>
<dbReference type="PANTHER" id="PTHR33525:SF4">
    <property type="entry name" value="CYCLIC DI-GMP PHOSPHODIESTERASE CDGJ"/>
    <property type="match status" value="1"/>
</dbReference>
<dbReference type="SUPFAM" id="SSF109604">
    <property type="entry name" value="HD-domain/PDEase-like"/>
    <property type="match status" value="1"/>
</dbReference>
<proteinExistence type="predicted"/>
<gene>
    <name evidence="3" type="ORF">VVAX_06138</name>
</gene>
<feature type="compositionally biased region" description="Low complexity" evidence="1">
    <location>
        <begin position="9"/>
        <end position="19"/>
    </location>
</feature>
<sequence>MRFDFFRRSGASSAGDGDSMPGALSQSEAGANGHVAYEMLLDGQRRVIGYRMAWRGPGDQPGTRTAAAAGVKALMDVLALHLNPESAGWLLGPQVLFVDVSVDALFQSELQSLPASNVVLCMGPDDLLDGDMRSILLFLREQGFGFMLCGAKTLPEDPELRAIVTHVEVDANDADTVARLRQEMLLGHPAVELIAARVQTWREYDACVARRVNAFIDGTFGNPPVREAEDALQPESLLIVQLMQMIQRNEDVRTIEAALKHDAALTYRLLRYINSPSVGMAVEIHSLRHAVAMLGYSPLYRWLSLLLATSNKAGSPFMMKKAILRGRFVELMGQGMLPASEADNLFVAGMFSLLDQLLGVSMEGVLRKVQLTEAVQQAILSRGGLYGPFVALAEACELDNGDAARLSEALFVSAAQVNAAQLTALVWSQDAGPVASGS</sequence>
<protein>
    <recommendedName>
        <fullName evidence="2">HDOD domain-containing protein</fullName>
    </recommendedName>
</protein>
<dbReference type="InterPro" id="IPR014408">
    <property type="entry name" value="dGMP_Pdiesterase_EAL/HD-GYP"/>
</dbReference>
<feature type="domain" description="HDOD" evidence="2">
    <location>
        <begin position="232"/>
        <end position="417"/>
    </location>
</feature>
<dbReference type="InterPro" id="IPR013976">
    <property type="entry name" value="HDOD"/>
</dbReference>
<organism evidence="3">
    <name type="scientific">Variovorax paradoxus</name>
    <dbReference type="NCBI Taxonomy" id="34073"/>
    <lineage>
        <taxon>Bacteria</taxon>
        <taxon>Pseudomonadati</taxon>
        <taxon>Pseudomonadota</taxon>
        <taxon>Betaproteobacteria</taxon>
        <taxon>Burkholderiales</taxon>
        <taxon>Comamonadaceae</taxon>
        <taxon>Variovorax</taxon>
    </lineage>
</organism>
<evidence type="ECO:0000256" key="1">
    <source>
        <dbReference type="SAM" id="MobiDB-lite"/>
    </source>
</evidence>
<dbReference type="Gene3D" id="1.10.3210.10">
    <property type="entry name" value="Hypothetical protein af1432"/>
    <property type="match status" value="1"/>
</dbReference>
<evidence type="ECO:0000259" key="2">
    <source>
        <dbReference type="PROSITE" id="PS51833"/>
    </source>
</evidence>
<dbReference type="RefSeq" id="WP_339093949.1">
    <property type="nucleotide sequence ID" value="NZ_LR743508.1"/>
</dbReference>